<dbReference type="CDD" id="cd01949">
    <property type="entry name" value="GGDEF"/>
    <property type="match status" value="1"/>
</dbReference>
<evidence type="ECO:0000256" key="3">
    <source>
        <dbReference type="PROSITE-ProRule" id="PRU00169"/>
    </source>
</evidence>
<dbReference type="SUPFAM" id="SSF52172">
    <property type="entry name" value="CheY-like"/>
    <property type="match status" value="1"/>
</dbReference>
<organism evidence="8 9">
    <name type="scientific">Lignipirellula cremea</name>
    <dbReference type="NCBI Taxonomy" id="2528010"/>
    <lineage>
        <taxon>Bacteria</taxon>
        <taxon>Pseudomonadati</taxon>
        <taxon>Planctomycetota</taxon>
        <taxon>Planctomycetia</taxon>
        <taxon>Pirellulales</taxon>
        <taxon>Pirellulaceae</taxon>
        <taxon>Lignipirellula</taxon>
    </lineage>
</organism>
<sequence>MNSQPLRVLIAADDRSLLRDLSRFLTMFGYDVQQAAGVGRAMAAMERERADIILVDESLTARVGLDFCRSINRHPHEPAAALIWLVESLEADEVADALAAGVEDFLARPIDRGELLARLRAAGRMLEYERRAREQSGIDPNTGLLSRSAFFDLAEREAAVSLRRSNGHRHPAPLTCVVFDLDFFSRVRRVHGPEAERRILAAAIDKLPEWCATPAEIACLGGDRFAALLPQFSEAEAADWSDQLRLRLRDTEFRYDRHAFTFTASFGVAQHDQVELIEDFVARAEQALETAKESGRDFVCCSDPEAEDWVEENSPENWFHDTLARDVMIACPVWLHEDDTMAQAAALLKQTGAPILPVVNKDQRLVGGISEKEVAEFQRLSSPRRDQRLVVDSMEVCIHRESERAPFTALMDRFAADPSVSVILVQNQKPVGIVTLGALAALSTPLDQNSFASQTYEASSQFLRVSEEFSLPSA</sequence>
<gene>
    <name evidence="8" type="primary">pleD_1</name>
    <name evidence="8" type="ORF">Pla8534_10180</name>
</gene>
<dbReference type="PANTHER" id="PTHR45138">
    <property type="entry name" value="REGULATORY COMPONENTS OF SENSORY TRANSDUCTION SYSTEM"/>
    <property type="match status" value="1"/>
</dbReference>
<dbReference type="PROSITE" id="PS50110">
    <property type="entry name" value="RESPONSE_REGULATORY"/>
    <property type="match status" value="1"/>
</dbReference>
<protein>
    <recommendedName>
        <fullName evidence="1">diguanylate cyclase</fullName>
        <ecNumber evidence="1">2.7.7.65</ecNumber>
    </recommendedName>
</protein>
<dbReference type="GO" id="GO:1902201">
    <property type="term" value="P:negative regulation of bacterial-type flagellum-dependent cell motility"/>
    <property type="evidence" value="ECO:0007669"/>
    <property type="project" value="TreeGrafter"/>
</dbReference>
<dbReference type="NCBIfam" id="TIGR00254">
    <property type="entry name" value="GGDEF"/>
    <property type="match status" value="1"/>
</dbReference>
<dbReference type="PANTHER" id="PTHR45138:SF9">
    <property type="entry name" value="DIGUANYLATE CYCLASE DGCM-RELATED"/>
    <property type="match status" value="1"/>
</dbReference>
<dbReference type="Gene3D" id="3.30.70.270">
    <property type="match status" value="1"/>
</dbReference>
<proteinExistence type="predicted"/>
<keyword evidence="9" id="KW-1185">Reference proteome</keyword>
<dbReference type="Gene3D" id="3.40.50.2300">
    <property type="match status" value="1"/>
</dbReference>
<dbReference type="RefSeq" id="WP_145049871.1">
    <property type="nucleotide sequence ID" value="NZ_CP036433.1"/>
</dbReference>
<evidence type="ECO:0000313" key="8">
    <source>
        <dbReference type="EMBL" id="QDU93239.1"/>
    </source>
</evidence>
<dbReference type="InterPro" id="IPR000160">
    <property type="entry name" value="GGDEF_dom"/>
</dbReference>
<dbReference type="EC" id="2.7.7.65" evidence="1"/>
<dbReference type="SMART" id="SM00448">
    <property type="entry name" value="REC"/>
    <property type="match status" value="1"/>
</dbReference>
<dbReference type="Gene3D" id="3.10.580.10">
    <property type="entry name" value="CBS-domain"/>
    <property type="match status" value="1"/>
</dbReference>
<dbReference type="EMBL" id="CP036433">
    <property type="protein sequence ID" value="QDU93239.1"/>
    <property type="molecule type" value="Genomic_DNA"/>
</dbReference>
<dbReference type="PROSITE" id="PS51371">
    <property type="entry name" value="CBS"/>
    <property type="match status" value="1"/>
</dbReference>
<feature type="domain" description="CBS" evidence="7">
    <location>
        <begin position="328"/>
        <end position="387"/>
    </location>
</feature>
<dbReference type="InterPro" id="IPR000644">
    <property type="entry name" value="CBS_dom"/>
</dbReference>
<evidence type="ECO:0000259" key="5">
    <source>
        <dbReference type="PROSITE" id="PS50110"/>
    </source>
</evidence>
<dbReference type="OrthoDB" id="244540at2"/>
<dbReference type="Pfam" id="PF00990">
    <property type="entry name" value="GGDEF"/>
    <property type="match status" value="1"/>
</dbReference>
<dbReference type="Pfam" id="PF00571">
    <property type="entry name" value="CBS"/>
    <property type="match status" value="1"/>
</dbReference>
<dbReference type="AlphaFoldDB" id="A0A518DN24"/>
<dbReference type="InterPro" id="IPR046342">
    <property type="entry name" value="CBS_dom_sf"/>
</dbReference>
<feature type="modified residue" description="4-aspartylphosphate" evidence="3">
    <location>
        <position position="56"/>
    </location>
</feature>
<dbReference type="SMART" id="SM00267">
    <property type="entry name" value="GGDEF"/>
    <property type="match status" value="1"/>
</dbReference>
<name>A0A518DN24_9BACT</name>
<reference evidence="8 9" key="1">
    <citation type="submission" date="2019-02" db="EMBL/GenBank/DDBJ databases">
        <title>Deep-cultivation of Planctomycetes and their phenomic and genomic characterization uncovers novel biology.</title>
        <authorList>
            <person name="Wiegand S."/>
            <person name="Jogler M."/>
            <person name="Boedeker C."/>
            <person name="Pinto D."/>
            <person name="Vollmers J."/>
            <person name="Rivas-Marin E."/>
            <person name="Kohn T."/>
            <person name="Peeters S.H."/>
            <person name="Heuer A."/>
            <person name="Rast P."/>
            <person name="Oberbeckmann S."/>
            <person name="Bunk B."/>
            <person name="Jeske O."/>
            <person name="Meyerdierks A."/>
            <person name="Storesund J.E."/>
            <person name="Kallscheuer N."/>
            <person name="Luecker S."/>
            <person name="Lage O.M."/>
            <person name="Pohl T."/>
            <person name="Merkel B.J."/>
            <person name="Hornburger P."/>
            <person name="Mueller R.-W."/>
            <person name="Bruemmer F."/>
            <person name="Labrenz M."/>
            <person name="Spormann A.M."/>
            <person name="Op den Camp H."/>
            <person name="Overmann J."/>
            <person name="Amann R."/>
            <person name="Jetten M.S.M."/>
            <person name="Mascher T."/>
            <person name="Medema M.H."/>
            <person name="Devos D.P."/>
            <person name="Kaster A.-K."/>
            <person name="Ovreas L."/>
            <person name="Rohde M."/>
            <person name="Galperin M.Y."/>
            <person name="Jogler C."/>
        </authorList>
    </citation>
    <scope>NUCLEOTIDE SEQUENCE [LARGE SCALE GENOMIC DNA]</scope>
    <source>
        <strain evidence="8 9">Pla85_3_4</strain>
    </source>
</reference>
<dbReference type="Pfam" id="PF00072">
    <property type="entry name" value="Response_reg"/>
    <property type="match status" value="1"/>
</dbReference>
<dbReference type="InterPro" id="IPR029787">
    <property type="entry name" value="Nucleotide_cyclase"/>
</dbReference>
<evidence type="ECO:0000256" key="1">
    <source>
        <dbReference type="ARBA" id="ARBA00012528"/>
    </source>
</evidence>
<dbReference type="GO" id="GO:0000160">
    <property type="term" value="P:phosphorelay signal transduction system"/>
    <property type="evidence" value="ECO:0007669"/>
    <property type="project" value="InterPro"/>
</dbReference>
<dbReference type="SUPFAM" id="SSF54631">
    <property type="entry name" value="CBS-domain pair"/>
    <property type="match status" value="1"/>
</dbReference>
<evidence type="ECO:0000313" key="9">
    <source>
        <dbReference type="Proteomes" id="UP000317648"/>
    </source>
</evidence>
<evidence type="ECO:0000259" key="6">
    <source>
        <dbReference type="PROSITE" id="PS50887"/>
    </source>
</evidence>
<feature type="domain" description="GGDEF" evidence="6">
    <location>
        <begin position="172"/>
        <end position="304"/>
    </location>
</feature>
<dbReference type="KEGG" id="lcre:Pla8534_10180"/>
<evidence type="ECO:0000256" key="4">
    <source>
        <dbReference type="PROSITE-ProRule" id="PRU00703"/>
    </source>
</evidence>
<dbReference type="GO" id="GO:0052621">
    <property type="term" value="F:diguanylate cyclase activity"/>
    <property type="evidence" value="ECO:0007669"/>
    <property type="project" value="UniProtKB-EC"/>
</dbReference>
<dbReference type="Proteomes" id="UP000317648">
    <property type="component" value="Chromosome"/>
</dbReference>
<evidence type="ECO:0000256" key="2">
    <source>
        <dbReference type="ARBA" id="ARBA00034247"/>
    </source>
</evidence>
<dbReference type="InterPro" id="IPR043128">
    <property type="entry name" value="Rev_trsase/Diguanyl_cyclase"/>
</dbReference>
<keyword evidence="3" id="KW-0597">Phosphoprotein</keyword>
<evidence type="ECO:0000259" key="7">
    <source>
        <dbReference type="PROSITE" id="PS51371"/>
    </source>
</evidence>
<comment type="catalytic activity">
    <reaction evidence="2">
        <text>2 GTP = 3',3'-c-di-GMP + 2 diphosphate</text>
        <dbReference type="Rhea" id="RHEA:24898"/>
        <dbReference type="ChEBI" id="CHEBI:33019"/>
        <dbReference type="ChEBI" id="CHEBI:37565"/>
        <dbReference type="ChEBI" id="CHEBI:58805"/>
        <dbReference type="EC" id="2.7.7.65"/>
    </reaction>
</comment>
<feature type="domain" description="Response regulatory" evidence="5">
    <location>
        <begin position="7"/>
        <end position="123"/>
    </location>
</feature>
<keyword evidence="4" id="KW-0129">CBS domain</keyword>
<dbReference type="SUPFAM" id="SSF55073">
    <property type="entry name" value="Nucleotide cyclase"/>
    <property type="match status" value="1"/>
</dbReference>
<dbReference type="InterPro" id="IPR001789">
    <property type="entry name" value="Sig_transdc_resp-reg_receiver"/>
</dbReference>
<dbReference type="InterPro" id="IPR011006">
    <property type="entry name" value="CheY-like_superfamily"/>
</dbReference>
<dbReference type="InterPro" id="IPR050469">
    <property type="entry name" value="Diguanylate_Cyclase"/>
</dbReference>
<dbReference type="GO" id="GO:0043709">
    <property type="term" value="P:cell adhesion involved in single-species biofilm formation"/>
    <property type="evidence" value="ECO:0007669"/>
    <property type="project" value="TreeGrafter"/>
</dbReference>
<dbReference type="PROSITE" id="PS50887">
    <property type="entry name" value="GGDEF"/>
    <property type="match status" value="1"/>
</dbReference>
<accession>A0A518DN24</accession>
<dbReference type="GO" id="GO:0005886">
    <property type="term" value="C:plasma membrane"/>
    <property type="evidence" value="ECO:0007669"/>
    <property type="project" value="TreeGrafter"/>
</dbReference>